<evidence type="ECO:0000256" key="1">
    <source>
        <dbReference type="SAM" id="Phobius"/>
    </source>
</evidence>
<dbReference type="RefSeq" id="WP_257217274.1">
    <property type="nucleotide sequence ID" value="NZ_CP048832.1"/>
</dbReference>
<keyword evidence="1" id="KW-0472">Membrane</keyword>
<proteinExistence type="predicted"/>
<evidence type="ECO:0000313" key="3">
    <source>
        <dbReference type="Proteomes" id="UP001237592"/>
    </source>
</evidence>
<dbReference type="Proteomes" id="UP001237592">
    <property type="component" value="Unassembled WGS sequence"/>
</dbReference>
<sequence length="42" mass="4613">MAQLVHQFLQDEERSRNLVAAVGTSAGVILLTLSILNTFLSR</sequence>
<gene>
    <name evidence="2" type="ORF">RB624_05155</name>
</gene>
<reference evidence="2 3" key="1">
    <citation type="submission" date="2023-08" db="EMBL/GenBank/DDBJ databases">
        <title>Draft genome sequence of Janthinobacterium lividum.</title>
        <authorList>
            <person name="Chun B.H."/>
            <person name="Lee Y."/>
        </authorList>
    </citation>
    <scope>NUCLEOTIDE SEQUENCE [LARGE SCALE GENOMIC DNA]</scope>
    <source>
        <strain evidence="2 3">AMJK</strain>
    </source>
</reference>
<dbReference type="GeneID" id="80427309"/>
<protein>
    <submittedName>
        <fullName evidence="2">Uncharacterized protein</fullName>
    </submittedName>
</protein>
<accession>A0ABU0XP38</accession>
<evidence type="ECO:0000313" key="2">
    <source>
        <dbReference type="EMBL" id="MDQ4625276.1"/>
    </source>
</evidence>
<keyword evidence="1" id="KW-1133">Transmembrane helix</keyword>
<name>A0ABU0XP38_9BURK</name>
<dbReference type="EMBL" id="JAVFKP010000001">
    <property type="protein sequence ID" value="MDQ4625276.1"/>
    <property type="molecule type" value="Genomic_DNA"/>
</dbReference>
<keyword evidence="1" id="KW-0812">Transmembrane</keyword>
<keyword evidence="3" id="KW-1185">Reference proteome</keyword>
<feature type="transmembrane region" description="Helical" evidence="1">
    <location>
        <begin position="18"/>
        <end position="40"/>
    </location>
</feature>
<organism evidence="2 3">
    <name type="scientific">Janthinobacterium lividum</name>
    <dbReference type="NCBI Taxonomy" id="29581"/>
    <lineage>
        <taxon>Bacteria</taxon>
        <taxon>Pseudomonadati</taxon>
        <taxon>Pseudomonadota</taxon>
        <taxon>Betaproteobacteria</taxon>
        <taxon>Burkholderiales</taxon>
        <taxon>Oxalobacteraceae</taxon>
        <taxon>Janthinobacterium</taxon>
    </lineage>
</organism>
<comment type="caution">
    <text evidence="2">The sequence shown here is derived from an EMBL/GenBank/DDBJ whole genome shotgun (WGS) entry which is preliminary data.</text>
</comment>